<proteinExistence type="predicted"/>
<dbReference type="EMBL" id="JBAMMX010000015">
    <property type="protein sequence ID" value="KAK6926813.1"/>
    <property type="molecule type" value="Genomic_DNA"/>
</dbReference>
<dbReference type="Proteomes" id="UP001370490">
    <property type="component" value="Unassembled WGS sequence"/>
</dbReference>
<reference evidence="4 5" key="1">
    <citation type="submission" date="2023-12" db="EMBL/GenBank/DDBJ databases">
        <title>A high-quality genome assembly for Dillenia turbinata (Dilleniales).</title>
        <authorList>
            <person name="Chanderbali A."/>
        </authorList>
    </citation>
    <scope>NUCLEOTIDE SEQUENCE [LARGE SCALE GENOMIC DNA]</scope>
    <source>
        <strain evidence="4">LSX21</strain>
        <tissue evidence="4">Leaf</tissue>
    </source>
</reference>
<dbReference type="GO" id="GO:0015031">
    <property type="term" value="P:protein transport"/>
    <property type="evidence" value="ECO:0007669"/>
    <property type="project" value="UniProtKB-KW"/>
</dbReference>
<evidence type="ECO:0000256" key="1">
    <source>
        <dbReference type="ARBA" id="ARBA00022927"/>
    </source>
</evidence>
<keyword evidence="5" id="KW-1185">Reference proteome</keyword>
<evidence type="ECO:0000256" key="2">
    <source>
        <dbReference type="SAM" id="SignalP"/>
    </source>
</evidence>
<keyword evidence="1" id="KW-0813">Transport</keyword>
<dbReference type="InterPro" id="IPR000727">
    <property type="entry name" value="T_SNARE_dom"/>
</dbReference>
<dbReference type="PROSITE" id="PS50192">
    <property type="entry name" value="T_SNARE"/>
    <property type="match status" value="1"/>
</dbReference>
<evidence type="ECO:0000259" key="3">
    <source>
        <dbReference type="PROSITE" id="PS50192"/>
    </source>
</evidence>
<feature type="signal peptide" evidence="2">
    <location>
        <begin position="1"/>
        <end position="24"/>
    </location>
</feature>
<dbReference type="Gene3D" id="1.20.5.110">
    <property type="match status" value="1"/>
</dbReference>
<keyword evidence="1" id="KW-0653">Protein transport</keyword>
<keyword evidence="2" id="KW-0732">Signal</keyword>
<dbReference type="CDD" id="cd15841">
    <property type="entry name" value="SNARE_Qc"/>
    <property type="match status" value="1"/>
</dbReference>
<evidence type="ECO:0000313" key="5">
    <source>
        <dbReference type="Proteomes" id="UP001370490"/>
    </source>
</evidence>
<evidence type="ECO:0000313" key="4">
    <source>
        <dbReference type="EMBL" id="KAK6926813.1"/>
    </source>
</evidence>
<name>A0AAN8V1K0_9MAGN</name>
<dbReference type="SUPFAM" id="SSF58038">
    <property type="entry name" value="SNARE fusion complex"/>
    <property type="match status" value="1"/>
</dbReference>
<comment type="caution">
    <text evidence="4">The sequence shown here is derived from an EMBL/GenBank/DDBJ whole genome shotgun (WGS) entry which is preliminary data.</text>
</comment>
<sequence>MYICIYVCVCVYLLTICKNRAASAALNAEVRRTKARLLNEIPKLHGSEEGISKEDLAAWNDLRIKVIPDGTLAAAGGGGGCSVSGINDEIKFNSSDLMAMMKVWILFSDRLDTLKNLAQDMNEELDRQVPLIDKIDTK</sequence>
<feature type="non-terminal residue" evidence="4">
    <location>
        <position position="138"/>
    </location>
</feature>
<feature type="chain" id="PRO_5042982266" description="t-SNARE coiled-coil homology domain-containing protein" evidence="2">
    <location>
        <begin position="25"/>
        <end position="138"/>
    </location>
</feature>
<feature type="domain" description="T-SNARE coiled-coil homology" evidence="3">
    <location>
        <begin position="111"/>
        <end position="138"/>
    </location>
</feature>
<protein>
    <recommendedName>
        <fullName evidence="3">t-SNARE coiled-coil homology domain-containing protein</fullName>
    </recommendedName>
</protein>
<dbReference type="AlphaFoldDB" id="A0AAN8V1K0"/>
<accession>A0AAN8V1K0</accession>
<organism evidence="4 5">
    <name type="scientific">Dillenia turbinata</name>
    <dbReference type="NCBI Taxonomy" id="194707"/>
    <lineage>
        <taxon>Eukaryota</taxon>
        <taxon>Viridiplantae</taxon>
        <taxon>Streptophyta</taxon>
        <taxon>Embryophyta</taxon>
        <taxon>Tracheophyta</taxon>
        <taxon>Spermatophyta</taxon>
        <taxon>Magnoliopsida</taxon>
        <taxon>eudicotyledons</taxon>
        <taxon>Gunneridae</taxon>
        <taxon>Pentapetalae</taxon>
        <taxon>Dilleniales</taxon>
        <taxon>Dilleniaceae</taxon>
        <taxon>Dillenia</taxon>
    </lineage>
</organism>
<gene>
    <name evidence="4" type="ORF">RJ641_008532</name>
</gene>